<feature type="transmembrane region" description="Helical" evidence="6">
    <location>
        <begin position="391"/>
        <end position="410"/>
    </location>
</feature>
<organism evidence="9 10">
    <name type="scientific">Anopheles arabiensis</name>
    <name type="common">Mosquito</name>
    <dbReference type="NCBI Taxonomy" id="7173"/>
    <lineage>
        <taxon>Eukaryota</taxon>
        <taxon>Metazoa</taxon>
        <taxon>Ecdysozoa</taxon>
        <taxon>Arthropoda</taxon>
        <taxon>Hexapoda</taxon>
        <taxon>Insecta</taxon>
        <taxon>Pterygota</taxon>
        <taxon>Neoptera</taxon>
        <taxon>Endopterygota</taxon>
        <taxon>Diptera</taxon>
        <taxon>Nematocera</taxon>
        <taxon>Culicoidea</taxon>
        <taxon>Culicidae</taxon>
        <taxon>Anophelinae</taxon>
        <taxon>Anopheles</taxon>
    </lineage>
</organism>
<dbReference type="VEuPathDB" id="VectorBase:AARA017591"/>
<dbReference type="Proteomes" id="UP000075840">
    <property type="component" value="Unassembled WGS sequence"/>
</dbReference>
<keyword evidence="3 6" id="KW-1133">Transmembrane helix</keyword>
<dbReference type="EMBL" id="APCN01004113">
    <property type="status" value="NOT_ANNOTATED_CDS"/>
    <property type="molecule type" value="Genomic_DNA"/>
</dbReference>
<proteinExistence type="predicted"/>
<evidence type="ECO:0000313" key="10">
    <source>
        <dbReference type="Proteomes" id="UP000075840"/>
    </source>
</evidence>
<keyword evidence="10" id="KW-1185">Reference proteome</keyword>
<dbReference type="InterPro" id="IPR052808">
    <property type="entry name" value="GPCR_Mth-like"/>
</dbReference>
<dbReference type="GeneID" id="120901509"/>
<dbReference type="PANTHER" id="PTHR46953">
    <property type="entry name" value="G-PROTEIN COUPLED RECEPTOR MTH-LIKE 1-RELATED"/>
    <property type="match status" value="1"/>
</dbReference>
<dbReference type="InterPro" id="IPR017981">
    <property type="entry name" value="GPCR_2-like_7TM"/>
</dbReference>
<dbReference type="AlphaFoldDB" id="A0A2Y9D0W1"/>
<protein>
    <recommendedName>
        <fullName evidence="8">G-protein coupled receptors family 2 profile 2 domain-containing protein</fullName>
    </recommendedName>
</protein>
<feature type="chain" id="PRO_5043545690" description="G-protein coupled receptors family 2 profile 2 domain-containing protein" evidence="7">
    <location>
        <begin position="24"/>
        <end position="600"/>
    </location>
</feature>
<sequence>MCSLLSLVAFGLVLLAVPGLAGTRPQEVRINKCCRLGEFYNVAERQCVAGGIAKWVPRIFLPAKGQLYKDLGSAPPFMKFAEQQQPDTCPRPNVYAVDLVTLMGNGSLFLNQKHVLVPVPDYCIDEKVALVCPERPTELPAADGTNGGGQMDSLQAPEKTSVVLRCCGSNFAYDRGNRTCSKLPRGHELYDSRIVNSPYVELSYGFPACKEHAIAGAFEESRLQEQTGSVTTDSGKIFASGEFCLEHVRDDDRTVYVFTCSEHFQPASVPIAKQDGRLVLYSAGLLISTIFLAATLATGLLVPSQHHVLHWRCQTHYVACLLVGDLLLAITQLSGNSITGPACTLIAISMHFFFLAAFFWLNTMCFNIWWTFRDLRPTSLEKSQEICRLRIYEVYAWGGPLVFAGVAAILDNLPDSNDTYLRPRFGEAKCWFYGNMEMLTYFFGPIGILLGINLLLFASTARQLTCGLWKRDDVKSTTERAALGRVCLKLVVVMGVTWVADVISWAVGGPNYIWIVTDLINALQGVFIFIVVGCQPQVWAAMKRLWNSKTGRSFTNTTHGPQHSSSSHGLPSMGESITNNTCTNNTTTTTSNRVPMETVC</sequence>
<dbReference type="GO" id="GO:0016020">
    <property type="term" value="C:membrane"/>
    <property type="evidence" value="ECO:0007669"/>
    <property type="project" value="UniProtKB-SubCell"/>
</dbReference>
<feature type="transmembrane region" description="Helical" evidence="6">
    <location>
        <begin position="441"/>
        <end position="461"/>
    </location>
</feature>
<name>A0A2Y9D0W1_ANOAR</name>
<comment type="subcellular location">
    <subcellularLocation>
        <location evidence="1">Membrane</location>
        <topology evidence="1">Multi-pass membrane protein</topology>
    </subcellularLocation>
</comment>
<keyword evidence="2 6" id="KW-0812">Transmembrane</keyword>
<evidence type="ECO:0000256" key="2">
    <source>
        <dbReference type="ARBA" id="ARBA00022692"/>
    </source>
</evidence>
<dbReference type="RefSeq" id="XP_040165453.1">
    <property type="nucleotide sequence ID" value="XM_040309519.1"/>
</dbReference>
<dbReference type="CTD" id="32637"/>
<dbReference type="PANTHER" id="PTHR46953:SF1">
    <property type="entry name" value="G-PROTEIN COUPLED RECEPTOR MTH-LIKE 1-RELATED"/>
    <property type="match status" value="1"/>
</dbReference>
<dbReference type="GO" id="GO:0004930">
    <property type="term" value="F:G protein-coupled receptor activity"/>
    <property type="evidence" value="ECO:0007669"/>
    <property type="project" value="InterPro"/>
</dbReference>
<dbReference type="PROSITE" id="PS50261">
    <property type="entry name" value="G_PROTEIN_RECEP_F2_4"/>
    <property type="match status" value="1"/>
</dbReference>
<evidence type="ECO:0000256" key="4">
    <source>
        <dbReference type="ARBA" id="ARBA00023136"/>
    </source>
</evidence>
<accession>A0A2Y9D0W1</accession>
<evidence type="ECO:0000256" key="3">
    <source>
        <dbReference type="ARBA" id="ARBA00022989"/>
    </source>
</evidence>
<dbReference type="Gene3D" id="1.20.1070.10">
    <property type="entry name" value="Rhodopsin 7-helix transmembrane proteins"/>
    <property type="match status" value="1"/>
</dbReference>
<evidence type="ECO:0000259" key="8">
    <source>
        <dbReference type="PROSITE" id="PS50261"/>
    </source>
</evidence>
<feature type="region of interest" description="Disordered" evidence="5">
    <location>
        <begin position="553"/>
        <end position="600"/>
    </location>
</feature>
<dbReference type="EnsemblMetazoa" id="AARA017591-RA">
    <property type="protein sequence ID" value="AARA017591-PA"/>
    <property type="gene ID" value="AARA017591"/>
</dbReference>
<feature type="transmembrane region" description="Helical" evidence="6">
    <location>
        <begin position="482"/>
        <end position="500"/>
    </location>
</feature>
<feature type="transmembrane region" description="Helical" evidence="6">
    <location>
        <begin position="512"/>
        <end position="534"/>
    </location>
</feature>
<evidence type="ECO:0000256" key="5">
    <source>
        <dbReference type="SAM" id="MobiDB-lite"/>
    </source>
</evidence>
<dbReference type="EMBL" id="APCN01004112">
    <property type="status" value="NOT_ANNOTATED_CDS"/>
    <property type="molecule type" value="Genomic_DNA"/>
</dbReference>
<feature type="signal peptide" evidence="7">
    <location>
        <begin position="1"/>
        <end position="23"/>
    </location>
</feature>
<reference evidence="9" key="1">
    <citation type="submission" date="2022-08" db="UniProtKB">
        <authorList>
            <consortium name="EnsemblMetazoa"/>
        </authorList>
    </citation>
    <scope>IDENTIFICATION</scope>
    <source>
        <strain evidence="9">Dongola</strain>
    </source>
</reference>
<keyword evidence="7" id="KW-0732">Signal</keyword>
<evidence type="ECO:0000256" key="7">
    <source>
        <dbReference type="SAM" id="SignalP"/>
    </source>
</evidence>
<evidence type="ECO:0000256" key="1">
    <source>
        <dbReference type="ARBA" id="ARBA00004141"/>
    </source>
</evidence>
<feature type="transmembrane region" description="Helical" evidence="6">
    <location>
        <begin position="345"/>
        <end position="370"/>
    </location>
</feature>
<dbReference type="GO" id="GO:0007166">
    <property type="term" value="P:cell surface receptor signaling pathway"/>
    <property type="evidence" value="ECO:0007669"/>
    <property type="project" value="InterPro"/>
</dbReference>
<dbReference type="VEuPathDB" id="VectorBase:AARA21_011939"/>
<feature type="compositionally biased region" description="Polar residues" evidence="5">
    <location>
        <begin position="553"/>
        <end position="569"/>
    </location>
</feature>
<dbReference type="Pfam" id="PF00002">
    <property type="entry name" value="7tm_2"/>
    <property type="match status" value="1"/>
</dbReference>
<keyword evidence="4 6" id="KW-0472">Membrane</keyword>
<evidence type="ECO:0000313" key="9">
    <source>
        <dbReference type="EnsemblMetazoa" id="AARA017591-PA"/>
    </source>
</evidence>
<feature type="compositionally biased region" description="Low complexity" evidence="5">
    <location>
        <begin position="578"/>
        <end position="592"/>
    </location>
</feature>
<feature type="domain" description="G-protein coupled receptors family 2 profile 2" evidence="8">
    <location>
        <begin position="277"/>
        <end position="536"/>
    </location>
</feature>
<evidence type="ECO:0000256" key="6">
    <source>
        <dbReference type="SAM" id="Phobius"/>
    </source>
</evidence>
<dbReference type="CDD" id="cd15039">
    <property type="entry name" value="7tmB3_Methuselah-like"/>
    <property type="match status" value="1"/>
</dbReference>
<feature type="transmembrane region" description="Helical" evidence="6">
    <location>
        <begin position="278"/>
        <end position="302"/>
    </location>
</feature>
<dbReference type="InterPro" id="IPR000832">
    <property type="entry name" value="GPCR_2_secretin-like"/>
</dbReference>